<sequence>MPFHICLCIESDLEARQRNEEEQAHMAPQRQSSSMLHRKHTMQRSGPVYAEAISMITIIVVIMLTSVAAVHTVEEPEEVNLLRDSRSQGIQTCLATNTAATRLQNCRSSFIARVLFPGALWQRS</sequence>
<accession>M3BXB8</accession>
<dbReference type="HOGENOM" id="CLU_2005352_0_0_1"/>
<evidence type="ECO:0000256" key="2">
    <source>
        <dbReference type="SAM" id="Phobius"/>
    </source>
</evidence>
<dbReference type="RefSeq" id="XP_016760842.1">
    <property type="nucleotide sequence ID" value="XM_016901321.1"/>
</dbReference>
<keyword evidence="4" id="KW-1185">Reference proteome</keyword>
<dbReference type="GeneID" id="27898458"/>
<evidence type="ECO:0000313" key="4">
    <source>
        <dbReference type="Proteomes" id="UP000016931"/>
    </source>
</evidence>
<evidence type="ECO:0000313" key="3">
    <source>
        <dbReference type="EMBL" id="EMF12721.1"/>
    </source>
</evidence>
<dbReference type="EMBL" id="KB456264">
    <property type="protein sequence ID" value="EMF12721.1"/>
    <property type="molecule type" value="Genomic_DNA"/>
</dbReference>
<keyword evidence="2" id="KW-0472">Membrane</keyword>
<keyword evidence="2" id="KW-1133">Transmembrane helix</keyword>
<feature type="region of interest" description="Disordered" evidence="1">
    <location>
        <begin position="19"/>
        <end position="38"/>
    </location>
</feature>
<organism evidence="3 4">
    <name type="scientific">Sphaerulina musiva (strain SO2202)</name>
    <name type="common">Poplar stem canker fungus</name>
    <name type="synonym">Septoria musiva</name>
    <dbReference type="NCBI Taxonomy" id="692275"/>
    <lineage>
        <taxon>Eukaryota</taxon>
        <taxon>Fungi</taxon>
        <taxon>Dikarya</taxon>
        <taxon>Ascomycota</taxon>
        <taxon>Pezizomycotina</taxon>
        <taxon>Dothideomycetes</taxon>
        <taxon>Dothideomycetidae</taxon>
        <taxon>Mycosphaerellales</taxon>
        <taxon>Mycosphaerellaceae</taxon>
        <taxon>Sphaerulina</taxon>
    </lineage>
</organism>
<proteinExistence type="predicted"/>
<name>M3BXB8_SPHMS</name>
<protein>
    <submittedName>
        <fullName evidence="3">Uncharacterized protein</fullName>
    </submittedName>
</protein>
<keyword evidence="2" id="KW-0812">Transmembrane</keyword>
<dbReference type="AlphaFoldDB" id="M3BXB8"/>
<feature type="transmembrane region" description="Helical" evidence="2">
    <location>
        <begin position="48"/>
        <end position="70"/>
    </location>
</feature>
<dbReference type="Proteomes" id="UP000016931">
    <property type="component" value="Unassembled WGS sequence"/>
</dbReference>
<reference evidence="3 4" key="1">
    <citation type="journal article" date="2012" name="PLoS Pathog.">
        <title>Diverse lifestyles and strategies of plant pathogenesis encoded in the genomes of eighteen Dothideomycetes fungi.</title>
        <authorList>
            <person name="Ohm R.A."/>
            <person name="Feau N."/>
            <person name="Henrissat B."/>
            <person name="Schoch C.L."/>
            <person name="Horwitz B.A."/>
            <person name="Barry K.W."/>
            <person name="Condon B.J."/>
            <person name="Copeland A.C."/>
            <person name="Dhillon B."/>
            <person name="Glaser F."/>
            <person name="Hesse C.N."/>
            <person name="Kosti I."/>
            <person name="LaButti K."/>
            <person name="Lindquist E.A."/>
            <person name="Lucas S."/>
            <person name="Salamov A.A."/>
            <person name="Bradshaw R.E."/>
            <person name="Ciuffetti L."/>
            <person name="Hamelin R.C."/>
            <person name="Kema G.H.J."/>
            <person name="Lawrence C."/>
            <person name="Scott J.A."/>
            <person name="Spatafora J.W."/>
            <person name="Turgeon B.G."/>
            <person name="de Wit P.J.G.M."/>
            <person name="Zhong S."/>
            <person name="Goodwin S.B."/>
            <person name="Grigoriev I.V."/>
        </authorList>
    </citation>
    <scope>NUCLEOTIDE SEQUENCE [LARGE SCALE GENOMIC DNA]</scope>
    <source>
        <strain evidence="3 4">SO2202</strain>
    </source>
</reference>
<evidence type="ECO:0000256" key="1">
    <source>
        <dbReference type="SAM" id="MobiDB-lite"/>
    </source>
</evidence>
<gene>
    <name evidence="3" type="ORF">SEPMUDRAFT_117285</name>
</gene>